<protein>
    <recommendedName>
        <fullName evidence="6">Outer membrane protein assembly factor BamE</fullName>
    </recommendedName>
</protein>
<dbReference type="STRING" id="436515.GCA_001752345_02481"/>
<accession>A0A1E7U6T2</accession>
<gene>
    <name evidence="3" type="ORF">CKY39_04725</name>
    <name evidence="4" type="ORF">J2W25_000952</name>
</gene>
<organism evidence="3 5">
    <name type="scientific">Variovorax boronicumulans</name>
    <dbReference type="NCBI Taxonomy" id="436515"/>
    <lineage>
        <taxon>Bacteria</taxon>
        <taxon>Pseudomonadati</taxon>
        <taxon>Pseudomonadota</taxon>
        <taxon>Betaproteobacteria</taxon>
        <taxon>Burkholderiales</taxon>
        <taxon>Comamonadaceae</taxon>
        <taxon>Variovorax</taxon>
    </lineage>
</organism>
<feature type="region of interest" description="Disordered" evidence="1">
    <location>
        <begin position="28"/>
        <end position="61"/>
    </location>
</feature>
<dbReference type="RefSeq" id="WP_062481228.1">
    <property type="nucleotide sequence ID" value="NZ_BKDI01000004.1"/>
</dbReference>
<proteinExistence type="predicted"/>
<evidence type="ECO:0000256" key="1">
    <source>
        <dbReference type="SAM" id="MobiDB-lite"/>
    </source>
</evidence>
<evidence type="ECO:0000313" key="5">
    <source>
        <dbReference type="Proteomes" id="UP000217154"/>
    </source>
</evidence>
<dbReference type="Proteomes" id="UP000217154">
    <property type="component" value="Chromosome"/>
</dbReference>
<sequence>MGNRINSPAVLWAATAVVALATAGCASRGGSGSQPAAAPAPAPAAAAPAAPSGSKAGMDARGNVVDSSKVEAGSGRTVKGLNGFEGEITGNPARNSKFTRLQIGMSTKQVTDLAGQPTDQGAYITGKAWIPFYFGSDRHRFEMTYKGQGRLIFAGGGMGDFSSGNLIWIIHNANESGYR</sequence>
<evidence type="ECO:0000313" key="4">
    <source>
        <dbReference type="EMBL" id="MDP9921937.1"/>
    </source>
</evidence>
<dbReference type="AlphaFoldDB" id="A0A1E7U6T2"/>
<dbReference type="KEGG" id="vbo:CKY39_04725"/>
<evidence type="ECO:0000256" key="2">
    <source>
        <dbReference type="SAM" id="SignalP"/>
    </source>
</evidence>
<dbReference type="OrthoDB" id="7304788at2"/>
<keyword evidence="2" id="KW-0732">Signal</keyword>
<evidence type="ECO:0008006" key="6">
    <source>
        <dbReference type="Google" id="ProtNLM"/>
    </source>
</evidence>
<reference evidence="4" key="2">
    <citation type="submission" date="2023-07" db="EMBL/GenBank/DDBJ databases">
        <title>Sorghum-associated microbial communities from plants grown in Nebraska, USA.</title>
        <authorList>
            <person name="Schachtman D."/>
        </authorList>
    </citation>
    <scope>NUCLEOTIDE SEQUENCE</scope>
    <source>
        <strain evidence="4">DS2795</strain>
    </source>
</reference>
<name>A0A1E7U6T2_9BURK</name>
<dbReference type="Proteomes" id="UP001244295">
    <property type="component" value="Unassembled WGS sequence"/>
</dbReference>
<reference evidence="3 5" key="1">
    <citation type="submission" date="2017-09" db="EMBL/GenBank/DDBJ databases">
        <title>The diverse metabolic capabilities of V. boronicumulans make it an excellent choice for continued studies on novel biodegradation.</title>
        <authorList>
            <person name="Sun S."/>
        </authorList>
    </citation>
    <scope>NUCLEOTIDE SEQUENCE [LARGE SCALE GENOMIC DNA]</scope>
    <source>
        <strain evidence="3 5">J1</strain>
    </source>
</reference>
<feature type="compositionally biased region" description="Low complexity" evidence="1">
    <location>
        <begin position="33"/>
        <end position="57"/>
    </location>
</feature>
<feature type="signal peptide" evidence="2">
    <location>
        <begin position="1"/>
        <end position="21"/>
    </location>
</feature>
<dbReference type="EMBL" id="JAUSRR010000002">
    <property type="protein sequence ID" value="MDP9921937.1"/>
    <property type="molecule type" value="Genomic_DNA"/>
</dbReference>
<dbReference type="EMBL" id="CP023284">
    <property type="protein sequence ID" value="ATA52597.1"/>
    <property type="molecule type" value="Genomic_DNA"/>
</dbReference>
<feature type="chain" id="PRO_5014269117" description="Outer membrane protein assembly factor BamE" evidence="2">
    <location>
        <begin position="22"/>
        <end position="179"/>
    </location>
</feature>
<dbReference type="PROSITE" id="PS51257">
    <property type="entry name" value="PROKAR_LIPOPROTEIN"/>
    <property type="match status" value="1"/>
</dbReference>
<evidence type="ECO:0000313" key="3">
    <source>
        <dbReference type="EMBL" id="ATA52597.1"/>
    </source>
</evidence>